<proteinExistence type="predicted"/>
<protein>
    <submittedName>
        <fullName evidence="1">Uncharacterized protein</fullName>
    </submittedName>
</protein>
<sequence length="160" mass="17886">MPIQVSIPVFTSRNRYALSVGRPNLCAHSSILPTCTGRSPFPLDVGDVLIHAGDLTENGSFDEVQAELDWLSSQPHRYKTLVARNHEVLLDDAVLSRYPERRYGQSETRHDLDWGSATYLGNSDVVLDFPGLERRLKVYGSPTTPRYGVSAFQTPRNRGV</sequence>
<gene>
    <name evidence="1" type="ORF">LTS18_009545</name>
</gene>
<comment type="caution">
    <text evidence="1">The sequence shown here is derived from an EMBL/GenBank/DDBJ whole genome shotgun (WGS) entry which is preliminary data.</text>
</comment>
<organism evidence="1 2">
    <name type="scientific">Coniosporium uncinatum</name>
    <dbReference type="NCBI Taxonomy" id="93489"/>
    <lineage>
        <taxon>Eukaryota</taxon>
        <taxon>Fungi</taxon>
        <taxon>Dikarya</taxon>
        <taxon>Ascomycota</taxon>
        <taxon>Pezizomycotina</taxon>
        <taxon>Dothideomycetes</taxon>
        <taxon>Dothideomycetes incertae sedis</taxon>
        <taxon>Coniosporium</taxon>
    </lineage>
</organism>
<evidence type="ECO:0000313" key="1">
    <source>
        <dbReference type="EMBL" id="KAK3064176.1"/>
    </source>
</evidence>
<evidence type="ECO:0000313" key="2">
    <source>
        <dbReference type="Proteomes" id="UP001186974"/>
    </source>
</evidence>
<keyword evidence="2" id="KW-1185">Reference proteome</keyword>
<dbReference type="Proteomes" id="UP001186974">
    <property type="component" value="Unassembled WGS sequence"/>
</dbReference>
<accession>A0ACC3D9W2</accession>
<dbReference type="EMBL" id="JAWDJW010006593">
    <property type="protein sequence ID" value="KAK3064176.1"/>
    <property type="molecule type" value="Genomic_DNA"/>
</dbReference>
<name>A0ACC3D9W2_9PEZI</name>
<reference evidence="1" key="1">
    <citation type="submission" date="2024-09" db="EMBL/GenBank/DDBJ databases">
        <title>Black Yeasts Isolated from many extreme environments.</title>
        <authorList>
            <person name="Coleine C."/>
            <person name="Stajich J.E."/>
            <person name="Selbmann L."/>
        </authorList>
    </citation>
    <scope>NUCLEOTIDE SEQUENCE</scope>
    <source>
        <strain evidence="1">CCFEE 5737</strain>
    </source>
</reference>